<feature type="region of interest" description="Disordered" evidence="1">
    <location>
        <begin position="45"/>
        <end position="79"/>
    </location>
</feature>
<evidence type="ECO:0000313" key="2">
    <source>
        <dbReference type="EMBL" id="SVC16555.1"/>
    </source>
</evidence>
<reference evidence="2" key="1">
    <citation type="submission" date="2018-05" db="EMBL/GenBank/DDBJ databases">
        <authorList>
            <person name="Lanie J.A."/>
            <person name="Ng W.-L."/>
            <person name="Kazmierczak K.M."/>
            <person name="Andrzejewski T.M."/>
            <person name="Davidsen T.M."/>
            <person name="Wayne K.J."/>
            <person name="Tettelin H."/>
            <person name="Glass J.I."/>
            <person name="Rusch D."/>
            <person name="Podicherti R."/>
            <person name="Tsui H.-C.T."/>
            <person name="Winkler M.E."/>
        </authorList>
    </citation>
    <scope>NUCLEOTIDE SEQUENCE</scope>
</reference>
<name>A0A382JY20_9ZZZZ</name>
<accession>A0A382JY20</accession>
<evidence type="ECO:0000256" key="1">
    <source>
        <dbReference type="SAM" id="MobiDB-lite"/>
    </source>
</evidence>
<protein>
    <recommendedName>
        <fullName evidence="3">HD domain-containing protein</fullName>
    </recommendedName>
</protein>
<evidence type="ECO:0008006" key="3">
    <source>
        <dbReference type="Google" id="ProtNLM"/>
    </source>
</evidence>
<feature type="compositionally biased region" description="Basic and acidic residues" evidence="1">
    <location>
        <begin position="45"/>
        <end position="54"/>
    </location>
</feature>
<dbReference type="Gene3D" id="1.10.3210.10">
    <property type="entry name" value="Hypothetical protein af1432"/>
    <property type="match status" value="1"/>
</dbReference>
<sequence>MMGEIQVDRKKFLATVGAGALAAMTPEDKAEELEHYMIDVLEGHDHDHAHGSHEGEEEQERPSVPRGTGSLFQPSDRVLEPMPDKPTLVDFFNLRFAPARHVLQSANHALQTGQPEETILACLLHDVVQNLMKADHGWWGAQLVEPYVDERVAWAIRYHAALRFYPDESVGYEYPDMYNRIFGEDYVPEPYIERDYQHARAHKWYMDARLVTLNDTYAFQDGVDVSIEPFIDIIGRNFKVPKEGLGYGGTPSSHMWRTLANPNRPL</sequence>
<organism evidence="2">
    <name type="scientific">marine metagenome</name>
    <dbReference type="NCBI Taxonomy" id="408172"/>
    <lineage>
        <taxon>unclassified sequences</taxon>
        <taxon>metagenomes</taxon>
        <taxon>ecological metagenomes</taxon>
    </lineage>
</organism>
<proteinExistence type="predicted"/>
<dbReference type="AlphaFoldDB" id="A0A382JY20"/>
<dbReference type="EMBL" id="UINC01076928">
    <property type="protein sequence ID" value="SVC16555.1"/>
    <property type="molecule type" value="Genomic_DNA"/>
</dbReference>
<dbReference type="SUPFAM" id="SSF109604">
    <property type="entry name" value="HD-domain/PDEase-like"/>
    <property type="match status" value="1"/>
</dbReference>
<gene>
    <name evidence="2" type="ORF">METZ01_LOCUS269409</name>
</gene>